<protein>
    <recommendedName>
        <fullName evidence="7">ATP synthase subunit delta</fullName>
    </recommendedName>
    <alternativeName>
        <fullName evidence="7">ATP synthase F(1) sector subunit delta</fullName>
    </alternativeName>
    <alternativeName>
        <fullName evidence="7">F-type ATPase subunit delta</fullName>
        <shortName evidence="7">F-ATPase subunit delta</shortName>
    </alternativeName>
</protein>
<keyword evidence="7" id="KW-1003">Cell membrane</keyword>
<dbReference type="InterPro" id="IPR026015">
    <property type="entry name" value="ATP_synth_OSCP/delta_N_sf"/>
</dbReference>
<dbReference type="PRINTS" id="PR00125">
    <property type="entry name" value="ATPASEDELTA"/>
</dbReference>
<accession>A0A1W6MLA0</accession>
<dbReference type="PANTHER" id="PTHR11910">
    <property type="entry name" value="ATP SYNTHASE DELTA CHAIN"/>
    <property type="match status" value="1"/>
</dbReference>
<keyword evidence="3 7" id="KW-0375">Hydrogen ion transport</keyword>
<dbReference type="RefSeq" id="WP_085767150.1">
    <property type="nucleotide sequence ID" value="NZ_CP019344.1"/>
</dbReference>
<keyword evidence="5 7" id="KW-0472">Membrane</keyword>
<keyword evidence="6 7" id="KW-0066">ATP synthesis</keyword>
<dbReference type="InterPro" id="IPR000711">
    <property type="entry name" value="ATPase_OSCP/dsu"/>
</dbReference>
<dbReference type="GO" id="GO:0045259">
    <property type="term" value="C:proton-transporting ATP synthase complex"/>
    <property type="evidence" value="ECO:0007669"/>
    <property type="project" value="UniProtKB-KW"/>
</dbReference>
<keyword evidence="9" id="KW-1185">Reference proteome</keyword>
<evidence type="ECO:0000313" key="8">
    <source>
        <dbReference type="EMBL" id="ARN78347.1"/>
    </source>
</evidence>
<keyword evidence="4 7" id="KW-0406">Ion transport</keyword>
<evidence type="ECO:0000256" key="3">
    <source>
        <dbReference type="ARBA" id="ARBA00022781"/>
    </source>
</evidence>
<name>A0A1W6MLA0_9FLAO</name>
<organism evidence="8 9">
    <name type="scientific">Nonlabens spongiae</name>
    <dbReference type="NCBI Taxonomy" id="331648"/>
    <lineage>
        <taxon>Bacteria</taxon>
        <taxon>Pseudomonadati</taxon>
        <taxon>Bacteroidota</taxon>
        <taxon>Flavobacteriia</taxon>
        <taxon>Flavobacteriales</taxon>
        <taxon>Flavobacteriaceae</taxon>
        <taxon>Nonlabens</taxon>
    </lineage>
</organism>
<keyword evidence="2 7" id="KW-0813">Transport</keyword>
<dbReference type="SUPFAM" id="SSF47928">
    <property type="entry name" value="N-terminal domain of the delta subunit of the F1F0-ATP synthase"/>
    <property type="match status" value="1"/>
</dbReference>
<dbReference type="HAMAP" id="MF_01416">
    <property type="entry name" value="ATP_synth_delta_bact"/>
    <property type="match status" value="1"/>
</dbReference>
<evidence type="ECO:0000256" key="2">
    <source>
        <dbReference type="ARBA" id="ARBA00022448"/>
    </source>
</evidence>
<dbReference type="InterPro" id="IPR020781">
    <property type="entry name" value="ATPase_OSCP/d_CS"/>
</dbReference>
<gene>
    <name evidence="7" type="primary">atpH</name>
    <name evidence="8" type="ORF">BST97_10295</name>
</gene>
<comment type="subcellular location">
    <subcellularLocation>
        <location evidence="7">Cell membrane</location>
        <topology evidence="7">Peripheral membrane protein</topology>
    </subcellularLocation>
    <subcellularLocation>
        <location evidence="1">Membrane</location>
    </subcellularLocation>
</comment>
<evidence type="ECO:0000256" key="1">
    <source>
        <dbReference type="ARBA" id="ARBA00004370"/>
    </source>
</evidence>
<dbReference type="Gene3D" id="1.10.520.20">
    <property type="entry name" value="N-terminal domain of the delta subunit of the F1F0-ATP synthase"/>
    <property type="match status" value="1"/>
</dbReference>
<reference evidence="8 9" key="1">
    <citation type="submission" date="2016-11" db="EMBL/GenBank/DDBJ databases">
        <title>Trade-off between light-utilization and light-protection in marine flavobacteria.</title>
        <authorList>
            <person name="Kumagai Y."/>
        </authorList>
    </citation>
    <scope>NUCLEOTIDE SEQUENCE [LARGE SCALE GENOMIC DNA]</scope>
    <source>
        <strain evidence="8 9">JCM 13191</strain>
    </source>
</reference>
<dbReference type="EMBL" id="CP019344">
    <property type="protein sequence ID" value="ARN78347.1"/>
    <property type="molecule type" value="Genomic_DNA"/>
</dbReference>
<evidence type="ECO:0000256" key="5">
    <source>
        <dbReference type="ARBA" id="ARBA00023136"/>
    </source>
</evidence>
<dbReference type="Proteomes" id="UP000193431">
    <property type="component" value="Chromosome"/>
</dbReference>
<proteinExistence type="inferred from homology"/>
<dbReference type="OrthoDB" id="9802471at2"/>
<dbReference type="Pfam" id="PF00213">
    <property type="entry name" value="OSCP"/>
    <property type="match status" value="1"/>
</dbReference>
<dbReference type="AlphaFoldDB" id="A0A1W6MLA0"/>
<evidence type="ECO:0000256" key="7">
    <source>
        <dbReference type="HAMAP-Rule" id="MF_01416"/>
    </source>
</evidence>
<evidence type="ECO:0000256" key="4">
    <source>
        <dbReference type="ARBA" id="ARBA00023065"/>
    </source>
</evidence>
<dbReference type="GO" id="GO:0005886">
    <property type="term" value="C:plasma membrane"/>
    <property type="evidence" value="ECO:0007669"/>
    <property type="project" value="UniProtKB-SubCell"/>
</dbReference>
<evidence type="ECO:0000313" key="9">
    <source>
        <dbReference type="Proteomes" id="UP000193431"/>
    </source>
</evidence>
<dbReference type="GO" id="GO:0046933">
    <property type="term" value="F:proton-transporting ATP synthase activity, rotational mechanism"/>
    <property type="evidence" value="ECO:0007669"/>
    <property type="project" value="UniProtKB-UniRule"/>
</dbReference>
<sequence length="178" mass="19650">MRLSRAASRYAKAILSLAVDKNEAAAVNEDMKNVMVTISKSKDLQNFLTSPLINAAKRKAGLKEVFKGSNALTQGLFNLLVENNRSEILQDVAMSYVVLFEEMNKREIATVTTAVEITPELEKKVLAKAKELAGKEITLQKKIDPSIIGGFVLRVGDKEINASVQNKFGELKRTFASY</sequence>
<dbReference type="STRING" id="331648.BST97_10295"/>
<dbReference type="PROSITE" id="PS00389">
    <property type="entry name" value="ATPASE_DELTA"/>
    <property type="match status" value="1"/>
</dbReference>
<comment type="function">
    <text evidence="7">F(1)F(0) ATP synthase produces ATP from ADP in the presence of a proton or sodium gradient. F-type ATPases consist of two structural domains, F(1) containing the extramembraneous catalytic core and F(0) containing the membrane proton channel, linked together by a central stalk and a peripheral stalk. During catalysis, ATP synthesis in the catalytic domain of F(1) is coupled via a rotary mechanism of the central stalk subunits to proton translocation.</text>
</comment>
<comment type="similarity">
    <text evidence="7">Belongs to the ATPase delta chain family.</text>
</comment>
<keyword evidence="7" id="KW-0139">CF(1)</keyword>
<comment type="function">
    <text evidence="7">This protein is part of the stalk that links CF(0) to CF(1). It either transmits conformational changes from CF(0) to CF(1) or is implicated in proton conduction.</text>
</comment>
<evidence type="ECO:0000256" key="6">
    <source>
        <dbReference type="ARBA" id="ARBA00023310"/>
    </source>
</evidence>
<dbReference type="NCBIfam" id="TIGR01145">
    <property type="entry name" value="ATP_synt_delta"/>
    <property type="match status" value="1"/>
</dbReference>